<dbReference type="InterPro" id="IPR050796">
    <property type="entry name" value="SCF_F-box_component"/>
</dbReference>
<dbReference type="SMART" id="SM00256">
    <property type="entry name" value="FBOX"/>
    <property type="match status" value="1"/>
</dbReference>
<dbReference type="Gene3D" id="1.20.1280.50">
    <property type="match status" value="1"/>
</dbReference>
<dbReference type="Pfam" id="PF00646">
    <property type="entry name" value="F-box"/>
    <property type="match status" value="1"/>
</dbReference>
<protein>
    <recommendedName>
        <fullName evidence="1">F-box domain-containing protein</fullName>
    </recommendedName>
</protein>
<dbReference type="PANTHER" id="PTHR31672:SF13">
    <property type="entry name" value="F-BOX PROTEIN CPR30-LIKE"/>
    <property type="match status" value="1"/>
</dbReference>
<dbReference type="PROSITE" id="PS50181">
    <property type="entry name" value="FBOX"/>
    <property type="match status" value="1"/>
</dbReference>
<proteinExistence type="predicted"/>
<dbReference type="PANTHER" id="PTHR31672">
    <property type="entry name" value="BNACNNG10540D PROTEIN"/>
    <property type="match status" value="1"/>
</dbReference>
<dbReference type="EMBL" id="JAJJMB010011222">
    <property type="protein sequence ID" value="KAI3903336.1"/>
    <property type="molecule type" value="Genomic_DNA"/>
</dbReference>
<feature type="domain" description="F-box" evidence="1">
    <location>
        <begin position="8"/>
        <end position="54"/>
    </location>
</feature>
<evidence type="ECO:0000313" key="2">
    <source>
        <dbReference type="EMBL" id="KAI3903336.1"/>
    </source>
</evidence>
<dbReference type="InterPro" id="IPR001810">
    <property type="entry name" value="F-box_dom"/>
</dbReference>
<dbReference type="CDD" id="cd22157">
    <property type="entry name" value="F-box_AtFBW1-like"/>
    <property type="match status" value="1"/>
</dbReference>
<dbReference type="InterPro" id="IPR036047">
    <property type="entry name" value="F-box-like_dom_sf"/>
</dbReference>
<gene>
    <name evidence="2" type="ORF">MKW98_031990</name>
</gene>
<sequence length="59" mass="6872">MDESCCLSTPLVILPQDIIFQILIWLPVQSLLRFKSVCRSWYALIRSSHFIQRHITAIA</sequence>
<reference evidence="2" key="1">
    <citation type="submission" date="2022-04" db="EMBL/GenBank/DDBJ databases">
        <title>A functionally conserved STORR gene fusion in Papaver species that diverged 16.8 million years ago.</title>
        <authorList>
            <person name="Catania T."/>
        </authorList>
    </citation>
    <scope>NUCLEOTIDE SEQUENCE</scope>
    <source>
        <strain evidence="2">S-188037</strain>
    </source>
</reference>
<keyword evidence="3" id="KW-1185">Reference proteome</keyword>
<evidence type="ECO:0000259" key="1">
    <source>
        <dbReference type="PROSITE" id="PS50181"/>
    </source>
</evidence>
<dbReference type="SUPFAM" id="SSF81383">
    <property type="entry name" value="F-box domain"/>
    <property type="match status" value="1"/>
</dbReference>
<feature type="non-terminal residue" evidence="2">
    <location>
        <position position="59"/>
    </location>
</feature>
<evidence type="ECO:0000313" key="3">
    <source>
        <dbReference type="Proteomes" id="UP001202328"/>
    </source>
</evidence>
<dbReference type="Proteomes" id="UP001202328">
    <property type="component" value="Unassembled WGS sequence"/>
</dbReference>
<name>A0AAD4SE93_9MAGN</name>
<organism evidence="2 3">
    <name type="scientific">Papaver atlanticum</name>
    <dbReference type="NCBI Taxonomy" id="357466"/>
    <lineage>
        <taxon>Eukaryota</taxon>
        <taxon>Viridiplantae</taxon>
        <taxon>Streptophyta</taxon>
        <taxon>Embryophyta</taxon>
        <taxon>Tracheophyta</taxon>
        <taxon>Spermatophyta</taxon>
        <taxon>Magnoliopsida</taxon>
        <taxon>Ranunculales</taxon>
        <taxon>Papaveraceae</taxon>
        <taxon>Papaveroideae</taxon>
        <taxon>Papaver</taxon>
    </lineage>
</organism>
<comment type="caution">
    <text evidence="2">The sequence shown here is derived from an EMBL/GenBank/DDBJ whole genome shotgun (WGS) entry which is preliminary data.</text>
</comment>
<accession>A0AAD4SE93</accession>
<dbReference type="AlphaFoldDB" id="A0AAD4SE93"/>